<evidence type="ECO:0000256" key="1">
    <source>
        <dbReference type="SAM" id="SignalP"/>
    </source>
</evidence>
<protein>
    <submittedName>
        <fullName evidence="2">Transporter</fullName>
    </submittedName>
</protein>
<evidence type="ECO:0000313" key="3">
    <source>
        <dbReference type="Proteomes" id="UP000769766"/>
    </source>
</evidence>
<sequence>MKTWIAITLFVSLSVLPFPRPATAHHGGVSLSRGPGSPIETNSPLTLPQGGLLPLVRTEYVAFREFRFAEPQNKDAFLFSSFGLAYGVRPYLTVSLFLPYNLKQQDTLGSPQGIGDLKFLANLGFHHDPEQGWGWNGAEDTAIALEETRKTYLSLFGGLSLPTGKSRERLGGEIDRGMQPGFRSPTFTLGAAATRQVADALSLVGDASYDLFTQKDRFKFGDEWRFDLATIYELYGDPQRTVSKIDGVLELNLLKIGRDEERGRGLRATGGTILYLSPGIRFSISNANLGLLLKIPVFKNLKEEDEQQGAEGLEAIRAIVTISFAF</sequence>
<organism evidence="2 3">
    <name type="scientific">Tectimicrobiota bacterium</name>
    <dbReference type="NCBI Taxonomy" id="2528274"/>
    <lineage>
        <taxon>Bacteria</taxon>
        <taxon>Pseudomonadati</taxon>
        <taxon>Nitrospinota/Tectimicrobiota group</taxon>
        <taxon>Candidatus Tectimicrobiota</taxon>
    </lineage>
</organism>
<gene>
    <name evidence="2" type="ORF">HYY20_14485</name>
</gene>
<dbReference type="Proteomes" id="UP000769766">
    <property type="component" value="Unassembled WGS sequence"/>
</dbReference>
<dbReference type="AlphaFoldDB" id="A0A932CRD0"/>
<name>A0A932CRD0_UNCTE</name>
<accession>A0A932CRD0</accession>
<feature type="chain" id="PRO_5037365649" evidence="1">
    <location>
        <begin position="25"/>
        <end position="326"/>
    </location>
</feature>
<reference evidence="2" key="1">
    <citation type="submission" date="2020-07" db="EMBL/GenBank/DDBJ databases">
        <title>Huge and variable diversity of episymbiotic CPR bacteria and DPANN archaea in groundwater ecosystems.</title>
        <authorList>
            <person name="He C.Y."/>
            <person name="Keren R."/>
            <person name="Whittaker M."/>
            <person name="Farag I.F."/>
            <person name="Doudna J."/>
            <person name="Cate J.H.D."/>
            <person name="Banfield J.F."/>
        </authorList>
    </citation>
    <scope>NUCLEOTIDE SEQUENCE</scope>
    <source>
        <strain evidence="2">NC_groundwater_672_Ag_B-0.1um_62_36</strain>
    </source>
</reference>
<dbReference type="Pfam" id="PF13557">
    <property type="entry name" value="Phenol_MetA_deg"/>
    <property type="match status" value="1"/>
</dbReference>
<keyword evidence="1" id="KW-0732">Signal</keyword>
<comment type="caution">
    <text evidence="2">The sequence shown here is derived from an EMBL/GenBank/DDBJ whole genome shotgun (WGS) entry which is preliminary data.</text>
</comment>
<proteinExistence type="predicted"/>
<dbReference type="EMBL" id="JACPRF010000444">
    <property type="protein sequence ID" value="MBI2878081.1"/>
    <property type="molecule type" value="Genomic_DNA"/>
</dbReference>
<dbReference type="InterPro" id="IPR025737">
    <property type="entry name" value="FApF"/>
</dbReference>
<feature type="signal peptide" evidence="1">
    <location>
        <begin position="1"/>
        <end position="24"/>
    </location>
</feature>
<evidence type="ECO:0000313" key="2">
    <source>
        <dbReference type="EMBL" id="MBI2878081.1"/>
    </source>
</evidence>